<sequence>MPQSSGRYQNLEDLNSGRDEINWYWRLIALVSSWMILGGYLILPNAFMRDPELRFSKGVLSILIVTIMTTGYSFTALLCFACRNWLFQAESVFLPALIASALGLLTVLWSFASSTRFIWNTAAIITVALAGFSSLLYGVLLISTHRKIQRFRKQISSMPNYADSHDKNYITNYIKNVYPSAVNSGTNIPPTEQEQINQHLARLLMKNDPGPSPEAWQSTFNISLPEDPSHEAGGREILHGRRTNTHHGLYEPERQIQSPGRSTWNRMAGAIAGHRGRSDTLTVQGRGRDATRSDGDTPRALSREERRREIELGQL</sequence>
<reference evidence="3" key="1">
    <citation type="journal article" date="2020" name="Stud. Mycol.">
        <title>101 Dothideomycetes genomes: a test case for predicting lifestyles and emergence of pathogens.</title>
        <authorList>
            <person name="Haridas S."/>
            <person name="Albert R."/>
            <person name="Binder M."/>
            <person name="Bloem J."/>
            <person name="Labutti K."/>
            <person name="Salamov A."/>
            <person name="Andreopoulos B."/>
            <person name="Baker S."/>
            <person name="Barry K."/>
            <person name="Bills G."/>
            <person name="Bluhm B."/>
            <person name="Cannon C."/>
            <person name="Castanera R."/>
            <person name="Culley D."/>
            <person name="Daum C."/>
            <person name="Ezra D."/>
            <person name="Gonzalez J."/>
            <person name="Henrissat B."/>
            <person name="Kuo A."/>
            <person name="Liang C."/>
            <person name="Lipzen A."/>
            <person name="Lutzoni F."/>
            <person name="Magnuson J."/>
            <person name="Mondo S."/>
            <person name="Nolan M."/>
            <person name="Ohm R."/>
            <person name="Pangilinan J."/>
            <person name="Park H.-J."/>
            <person name="Ramirez L."/>
            <person name="Alfaro M."/>
            <person name="Sun H."/>
            <person name="Tritt A."/>
            <person name="Yoshinaga Y."/>
            <person name="Zwiers L.-H."/>
            <person name="Turgeon B."/>
            <person name="Goodwin S."/>
            <person name="Spatafora J."/>
            <person name="Crous P."/>
            <person name="Grigoriev I."/>
        </authorList>
    </citation>
    <scope>NUCLEOTIDE SEQUENCE</scope>
    <source>
        <strain evidence="3">CBS 121739</strain>
    </source>
</reference>
<feature type="transmembrane region" description="Helical" evidence="2">
    <location>
        <begin position="23"/>
        <end position="43"/>
    </location>
</feature>
<evidence type="ECO:0000256" key="1">
    <source>
        <dbReference type="SAM" id="MobiDB-lite"/>
    </source>
</evidence>
<proteinExistence type="predicted"/>
<dbReference type="OrthoDB" id="3254104at2759"/>
<feature type="region of interest" description="Disordered" evidence="1">
    <location>
        <begin position="271"/>
        <end position="315"/>
    </location>
</feature>
<keyword evidence="2" id="KW-0812">Transmembrane</keyword>
<feature type="transmembrane region" description="Helical" evidence="2">
    <location>
        <begin position="58"/>
        <end position="80"/>
    </location>
</feature>
<gene>
    <name evidence="3" type="ORF">EJ05DRAFT_501524</name>
</gene>
<feature type="transmembrane region" description="Helical" evidence="2">
    <location>
        <begin position="92"/>
        <end position="111"/>
    </location>
</feature>
<feature type="compositionally biased region" description="Basic and acidic residues" evidence="1">
    <location>
        <begin position="286"/>
        <end position="315"/>
    </location>
</feature>
<evidence type="ECO:0000313" key="3">
    <source>
        <dbReference type="EMBL" id="KAF2756979.1"/>
    </source>
</evidence>
<dbReference type="AlphaFoldDB" id="A0A6A6W483"/>
<evidence type="ECO:0000313" key="4">
    <source>
        <dbReference type="Proteomes" id="UP000799437"/>
    </source>
</evidence>
<evidence type="ECO:0000256" key="2">
    <source>
        <dbReference type="SAM" id="Phobius"/>
    </source>
</evidence>
<feature type="region of interest" description="Disordered" evidence="1">
    <location>
        <begin position="241"/>
        <end position="260"/>
    </location>
</feature>
<name>A0A6A6W483_9PEZI</name>
<keyword evidence="2" id="KW-1133">Transmembrane helix</keyword>
<dbReference type="GeneID" id="54488179"/>
<dbReference type="Proteomes" id="UP000799437">
    <property type="component" value="Unassembled WGS sequence"/>
</dbReference>
<dbReference type="RefSeq" id="XP_033599430.1">
    <property type="nucleotide sequence ID" value="XM_033747125.1"/>
</dbReference>
<dbReference type="EMBL" id="ML996574">
    <property type="protein sequence ID" value="KAF2756979.1"/>
    <property type="molecule type" value="Genomic_DNA"/>
</dbReference>
<organism evidence="3 4">
    <name type="scientific">Pseudovirgaria hyperparasitica</name>
    <dbReference type="NCBI Taxonomy" id="470096"/>
    <lineage>
        <taxon>Eukaryota</taxon>
        <taxon>Fungi</taxon>
        <taxon>Dikarya</taxon>
        <taxon>Ascomycota</taxon>
        <taxon>Pezizomycotina</taxon>
        <taxon>Dothideomycetes</taxon>
        <taxon>Dothideomycetes incertae sedis</taxon>
        <taxon>Acrospermales</taxon>
        <taxon>Acrospermaceae</taxon>
        <taxon>Pseudovirgaria</taxon>
    </lineage>
</organism>
<protein>
    <submittedName>
        <fullName evidence="3">Uncharacterized protein</fullName>
    </submittedName>
</protein>
<accession>A0A6A6W483</accession>
<keyword evidence="2" id="KW-0472">Membrane</keyword>
<feature type="transmembrane region" description="Helical" evidence="2">
    <location>
        <begin position="117"/>
        <end position="142"/>
    </location>
</feature>
<keyword evidence="4" id="KW-1185">Reference proteome</keyword>